<evidence type="ECO:0008006" key="4">
    <source>
        <dbReference type="Google" id="ProtNLM"/>
    </source>
</evidence>
<organism evidence="2 3">
    <name type="scientific">Streptosporangium vulgare</name>
    <dbReference type="NCBI Taxonomy" id="46190"/>
    <lineage>
        <taxon>Bacteria</taxon>
        <taxon>Bacillati</taxon>
        <taxon>Actinomycetota</taxon>
        <taxon>Actinomycetes</taxon>
        <taxon>Streptosporangiales</taxon>
        <taxon>Streptosporangiaceae</taxon>
        <taxon>Streptosporangium</taxon>
    </lineage>
</organism>
<evidence type="ECO:0000256" key="1">
    <source>
        <dbReference type="SAM" id="Phobius"/>
    </source>
</evidence>
<protein>
    <recommendedName>
        <fullName evidence="4">DUF2550 domain-containing protein</fullName>
    </recommendedName>
</protein>
<dbReference type="Proteomes" id="UP001589610">
    <property type="component" value="Unassembled WGS sequence"/>
</dbReference>
<comment type="caution">
    <text evidence="2">The sequence shown here is derived from an EMBL/GenBank/DDBJ whole genome shotgun (WGS) entry which is preliminary data.</text>
</comment>
<reference evidence="2 3" key="1">
    <citation type="submission" date="2024-09" db="EMBL/GenBank/DDBJ databases">
        <authorList>
            <person name="Sun Q."/>
            <person name="Mori K."/>
        </authorList>
    </citation>
    <scope>NUCLEOTIDE SEQUENCE [LARGE SCALE GENOMIC DNA]</scope>
    <source>
        <strain evidence="2 3">JCM 3028</strain>
    </source>
</reference>
<feature type="transmembrane region" description="Helical" evidence="1">
    <location>
        <begin position="6"/>
        <end position="27"/>
    </location>
</feature>
<sequence>MPLVVFPAGTGAVLVVLLVMLVILLLWQITWERRERERSAPAGFVLGWRLRDGGVHSTTVAADTDDLELEYRAARKSLDPAVVETWVSQRTATGSVRRYWVAGELDRTETI</sequence>
<evidence type="ECO:0000313" key="2">
    <source>
        <dbReference type="EMBL" id="MFB9679597.1"/>
    </source>
</evidence>
<proteinExistence type="predicted"/>
<dbReference type="RefSeq" id="WP_344743354.1">
    <property type="nucleotide sequence ID" value="NZ_BAAAWW010000023.1"/>
</dbReference>
<keyword evidence="1" id="KW-0472">Membrane</keyword>
<name>A0ABV5TKF0_9ACTN</name>
<keyword evidence="1" id="KW-0812">Transmembrane</keyword>
<dbReference type="EMBL" id="JBHMBS010000017">
    <property type="protein sequence ID" value="MFB9679597.1"/>
    <property type="molecule type" value="Genomic_DNA"/>
</dbReference>
<evidence type="ECO:0000313" key="3">
    <source>
        <dbReference type="Proteomes" id="UP001589610"/>
    </source>
</evidence>
<keyword evidence="1" id="KW-1133">Transmembrane helix</keyword>
<gene>
    <name evidence="2" type="ORF">ACFFRH_29290</name>
</gene>
<keyword evidence="3" id="KW-1185">Reference proteome</keyword>
<accession>A0ABV5TKF0</accession>